<evidence type="ECO:0000256" key="3">
    <source>
        <dbReference type="ARBA" id="ARBA00011489"/>
    </source>
</evidence>
<keyword evidence="6 8" id="KW-1133">Transmembrane helix</keyword>
<evidence type="ECO:0000313" key="10">
    <source>
        <dbReference type="Proteomes" id="UP000694853"/>
    </source>
</evidence>
<reference evidence="10" key="1">
    <citation type="journal article" date="2019" name="Toxins">
        <title>Detection of Abrin-Like and Prepropulchellin-Like Toxin Genes and Transcripts Using Whole Genome Sequencing and Full-Length Transcript Sequencing of Abrus precatorius.</title>
        <authorList>
            <person name="Hovde B.T."/>
            <person name="Daligault H.E."/>
            <person name="Hanschen E.R."/>
            <person name="Kunde Y.A."/>
            <person name="Johnson M.B."/>
            <person name="Starkenburg S.R."/>
            <person name="Johnson S.L."/>
        </authorList>
    </citation>
    <scope>NUCLEOTIDE SEQUENCE [LARGE SCALE GENOMIC DNA]</scope>
</reference>
<evidence type="ECO:0000256" key="7">
    <source>
        <dbReference type="ARBA" id="ARBA00023136"/>
    </source>
</evidence>
<keyword evidence="5 8" id="KW-0812">Transmembrane</keyword>
<organism evidence="10 11">
    <name type="scientific">Abrus precatorius</name>
    <name type="common">Indian licorice</name>
    <name type="synonym">Glycine abrus</name>
    <dbReference type="NCBI Taxonomy" id="3816"/>
    <lineage>
        <taxon>Eukaryota</taxon>
        <taxon>Viridiplantae</taxon>
        <taxon>Streptophyta</taxon>
        <taxon>Embryophyta</taxon>
        <taxon>Tracheophyta</taxon>
        <taxon>Spermatophyta</taxon>
        <taxon>Magnoliopsida</taxon>
        <taxon>eudicotyledons</taxon>
        <taxon>Gunneridae</taxon>
        <taxon>Pentapetalae</taxon>
        <taxon>rosids</taxon>
        <taxon>fabids</taxon>
        <taxon>Fabales</taxon>
        <taxon>Fabaceae</taxon>
        <taxon>Papilionoideae</taxon>
        <taxon>50 kb inversion clade</taxon>
        <taxon>NPAAA clade</taxon>
        <taxon>indigoferoid/millettioid clade</taxon>
        <taxon>Abreae</taxon>
        <taxon>Abrus</taxon>
    </lineage>
</organism>
<reference evidence="11" key="2">
    <citation type="submission" date="2025-08" db="UniProtKB">
        <authorList>
            <consortium name="RefSeq"/>
        </authorList>
    </citation>
    <scope>IDENTIFICATION</scope>
    <source>
        <tissue evidence="11">Young leaves</tissue>
    </source>
</reference>
<dbReference type="Proteomes" id="UP000694853">
    <property type="component" value="Unplaced"/>
</dbReference>
<accession>A0A8B8LM62</accession>
<dbReference type="GO" id="GO:0005886">
    <property type="term" value="C:plasma membrane"/>
    <property type="evidence" value="ECO:0007669"/>
    <property type="project" value="UniProtKB-SubCell"/>
</dbReference>
<feature type="transmembrane region" description="Helical" evidence="8">
    <location>
        <begin position="141"/>
        <end position="165"/>
    </location>
</feature>
<feature type="transmembrane region" description="Helical" evidence="8">
    <location>
        <begin position="96"/>
        <end position="113"/>
    </location>
</feature>
<dbReference type="OrthoDB" id="685197at2759"/>
<sequence>MVTKPVVNSMLVLRIVTLATSVATMALLVTNNVTFDEGGKLKYQDYTSYSYMVAITAAACAYCVVQLPFAIYYAVQQRRLIRNGFLAEFDFYGDKITSLLLATGIGAGFALSVELKKFIDDAADAAGASEDDPIRSTYDKFFIRGIVASAFLVLAFISMTIVSFISSINRSKNN</sequence>
<feature type="domain" description="Casparian strip membrane protein" evidence="9">
    <location>
        <begin position="8"/>
        <end position="116"/>
    </location>
</feature>
<feature type="transmembrane region" description="Helical" evidence="8">
    <location>
        <begin position="49"/>
        <end position="75"/>
    </location>
</feature>
<dbReference type="AlphaFoldDB" id="A0A8B8LM62"/>
<feature type="transmembrane region" description="Helical" evidence="8">
    <location>
        <begin position="12"/>
        <end position="29"/>
    </location>
</feature>
<comment type="subcellular location">
    <subcellularLocation>
        <location evidence="1 8">Cell membrane</location>
        <topology evidence="1 8">Multi-pass membrane protein</topology>
    </subcellularLocation>
</comment>
<dbReference type="RefSeq" id="XP_027357345.1">
    <property type="nucleotide sequence ID" value="XM_027501544.1"/>
</dbReference>
<keyword evidence="7 8" id="KW-0472">Membrane</keyword>
<keyword evidence="10" id="KW-1185">Reference proteome</keyword>
<comment type="similarity">
    <text evidence="2 8">Belongs to the Casparian strip membrane proteins (CASP) family.</text>
</comment>
<evidence type="ECO:0000259" key="9">
    <source>
        <dbReference type="Pfam" id="PF04535"/>
    </source>
</evidence>
<evidence type="ECO:0000256" key="2">
    <source>
        <dbReference type="ARBA" id="ARBA00007651"/>
    </source>
</evidence>
<proteinExistence type="inferred from homology"/>
<dbReference type="KEGG" id="aprc:113866741"/>
<evidence type="ECO:0000256" key="1">
    <source>
        <dbReference type="ARBA" id="ARBA00004651"/>
    </source>
</evidence>
<evidence type="ECO:0000256" key="6">
    <source>
        <dbReference type="ARBA" id="ARBA00022989"/>
    </source>
</evidence>
<dbReference type="Pfam" id="PF04535">
    <property type="entry name" value="CASP_dom"/>
    <property type="match status" value="1"/>
</dbReference>
<dbReference type="GeneID" id="113866741"/>
<gene>
    <name evidence="11" type="primary">LOC113866741</name>
</gene>
<name>A0A8B8LM62_ABRPR</name>
<dbReference type="PANTHER" id="PTHR33573">
    <property type="entry name" value="CASP-LIKE PROTEIN 4A4"/>
    <property type="match status" value="1"/>
</dbReference>
<keyword evidence="4 8" id="KW-1003">Cell membrane</keyword>
<evidence type="ECO:0000256" key="5">
    <source>
        <dbReference type="ARBA" id="ARBA00022692"/>
    </source>
</evidence>
<dbReference type="PANTHER" id="PTHR33573:SF17">
    <property type="entry name" value="CASP-LIKE PROTEIN 4D1"/>
    <property type="match status" value="1"/>
</dbReference>
<dbReference type="InterPro" id="IPR006702">
    <property type="entry name" value="CASP_dom"/>
</dbReference>
<evidence type="ECO:0000256" key="8">
    <source>
        <dbReference type="RuleBase" id="RU361233"/>
    </source>
</evidence>
<protein>
    <recommendedName>
        <fullName evidence="8">CASP-like protein</fullName>
    </recommendedName>
</protein>
<evidence type="ECO:0000313" key="11">
    <source>
        <dbReference type="RefSeq" id="XP_027357345.1"/>
    </source>
</evidence>
<evidence type="ECO:0000256" key="4">
    <source>
        <dbReference type="ARBA" id="ARBA00022475"/>
    </source>
</evidence>
<comment type="subunit">
    <text evidence="3 8">Homodimer and heterodimers.</text>
</comment>